<evidence type="ECO:0000256" key="2">
    <source>
        <dbReference type="ARBA" id="ARBA00012513"/>
    </source>
</evidence>
<feature type="domain" description="Protein kinase" evidence="15">
    <location>
        <begin position="336"/>
        <end position="460"/>
    </location>
</feature>
<dbReference type="EC" id="2.7.11.1" evidence="2"/>
<dbReference type="GO" id="GO:0004674">
    <property type="term" value="F:protein serine/threonine kinase activity"/>
    <property type="evidence" value="ECO:0007669"/>
    <property type="project" value="UniProtKB-KW"/>
</dbReference>
<dbReference type="STRING" id="106549.A0A540NHI6"/>
<feature type="signal peptide" evidence="14">
    <location>
        <begin position="1"/>
        <end position="30"/>
    </location>
</feature>
<dbReference type="Gene3D" id="3.30.200.20">
    <property type="entry name" value="Phosphorylase Kinase, domain 1"/>
    <property type="match status" value="1"/>
</dbReference>
<feature type="transmembrane region" description="Helical" evidence="13">
    <location>
        <begin position="265"/>
        <end position="286"/>
    </location>
</feature>
<evidence type="ECO:0000256" key="9">
    <source>
        <dbReference type="ARBA" id="ARBA00023157"/>
    </source>
</evidence>
<evidence type="ECO:0000256" key="11">
    <source>
        <dbReference type="ARBA" id="ARBA00047899"/>
    </source>
</evidence>
<evidence type="ECO:0000256" key="12">
    <source>
        <dbReference type="ARBA" id="ARBA00048679"/>
    </source>
</evidence>
<dbReference type="PANTHER" id="PTHR46008">
    <property type="entry name" value="LEAF RUST 10 DISEASE-RESISTANCE LOCUS RECEPTOR-LIKE PROTEIN KINASE-LIKE 1.4"/>
    <property type="match status" value="1"/>
</dbReference>
<evidence type="ECO:0000259" key="15">
    <source>
        <dbReference type="PROSITE" id="PS50011"/>
    </source>
</evidence>
<keyword evidence="9" id="KW-1015">Disulfide bond</keyword>
<dbReference type="Proteomes" id="UP000315295">
    <property type="component" value="Unassembled WGS sequence"/>
</dbReference>
<protein>
    <recommendedName>
        <fullName evidence="2">non-specific serine/threonine protein kinase</fullName>
        <ecNumber evidence="2">2.7.11.1</ecNumber>
    </recommendedName>
</protein>
<dbReference type="FunFam" id="3.30.200.20:FF:000195">
    <property type="entry name" value="G-type lectin S-receptor-like serine/threonine-protein kinase"/>
    <property type="match status" value="1"/>
</dbReference>
<keyword evidence="7" id="KW-0418">Kinase</keyword>
<keyword evidence="13" id="KW-0812">Transmembrane</keyword>
<evidence type="ECO:0000256" key="3">
    <source>
        <dbReference type="ARBA" id="ARBA00022527"/>
    </source>
</evidence>
<comment type="catalytic activity">
    <reaction evidence="11">
        <text>L-threonyl-[protein] + ATP = O-phospho-L-threonyl-[protein] + ADP + H(+)</text>
        <dbReference type="Rhea" id="RHEA:46608"/>
        <dbReference type="Rhea" id="RHEA-COMP:11060"/>
        <dbReference type="Rhea" id="RHEA-COMP:11605"/>
        <dbReference type="ChEBI" id="CHEBI:15378"/>
        <dbReference type="ChEBI" id="CHEBI:30013"/>
        <dbReference type="ChEBI" id="CHEBI:30616"/>
        <dbReference type="ChEBI" id="CHEBI:61977"/>
        <dbReference type="ChEBI" id="CHEBI:456216"/>
        <dbReference type="EC" id="2.7.11.1"/>
    </reaction>
</comment>
<keyword evidence="5 14" id="KW-0732">Signal</keyword>
<keyword evidence="10" id="KW-0325">Glycoprotein</keyword>
<dbReference type="InterPro" id="IPR025287">
    <property type="entry name" value="WAK_GUB"/>
</dbReference>
<dbReference type="InterPro" id="IPR032872">
    <property type="entry name" value="WAK_assoc_C"/>
</dbReference>
<dbReference type="InterPro" id="IPR020635">
    <property type="entry name" value="Tyr_kinase_cat_dom"/>
</dbReference>
<reference evidence="16 17" key="1">
    <citation type="journal article" date="2019" name="G3 (Bethesda)">
        <title>Sequencing of a Wild Apple (Malus baccata) Genome Unravels the Differences Between Cultivated and Wild Apple Species Regarding Disease Resistance and Cold Tolerance.</title>
        <authorList>
            <person name="Chen X."/>
        </authorList>
    </citation>
    <scope>NUCLEOTIDE SEQUENCE [LARGE SCALE GENOMIC DNA]</scope>
    <source>
        <strain evidence="17">cv. Shandingzi</strain>
        <tissue evidence="16">Leaves</tissue>
    </source>
</reference>
<proteinExistence type="predicted"/>
<dbReference type="Pfam" id="PF14380">
    <property type="entry name" value="WAK_assoc"/>
    <property type="match status" value="1"/>
</dbReference>
<evidence type="ECO:0000256" key="5">
    <source>
        <dbReference type="ARBA" id="ARBA00022729"/>
    </source>
</evidence>
<dbReference type="GO" id="GO:0016020">
    <property type="term" value="C:membrane"/>
    <property type="evidence" value="ECO:0007669"/>
    <property type="project" value="UniProtKB-SubCell"/>
</dbReference>
<dbReference type="SMART" id="SM00219">
    <property type="entry name" value="TyrKc"/>
    <property type="match status" value="1"/>
</dbReference>
<keyword evidence="6" id="KW-0547">Nucleotide-binding</keyword>
<accession>A0A540NHI6</accession>
<evidence type="ECO:0000313" key="17">
    <source>
        <dbReference type="Proteomes" id="UP000315295"/>
    </source>
</evidence>
<sequence>MHSFLFQSLFPYLLIASFLWINLELSLCQGDEQFQNCGSAVNCGDVGDISYPFWGVNRPSQCGQPGYEVQCLDNIPMINMMGVSFRILQMNTTNPRTVKVARQDYWGTICPPTFINTTLNFSLFNYASGYTNVTLYYQCNSTIELSKQSCNISNRLSPVFYLTRPMADGQTSSLNCSEEVIVPVYTEAALALEAGQTTVNDAVDGGFPLELEIDNDNCNKCLESGGQCGPNTTTNSGFRCFCPDQAYASICNGTQSGGKGKPIKLIVSLTVVCFIGVLGAIVFGLCRMRAKQKGEIKVTREHIKLTRDTLQEYIGGKHDELLIYDFESILVATDNFSTENKLGQGGFGPVYKGKLAEGKEIAVKRLSSTSGQGVVEFKNEMLLISNLKHKNLVRIMGCCVKEDEKLLIYEFMPNKSLDTFLFDSTRRAVLDWGTRFNIIQGVARGLVYLHHESYLKGHRI</sequence>
<keyword evidence="17" id="KW-1185">Reference proteome</keyword>
<dbReference type="PROSITE" id="PS50011">
    <property type="entry name" value="PROTEIN_KINASE_DOM"/>
    <property type="match status" value="1"/>
</dbReference>
<keyword evidence="13" id="KW-0472">Membrane</keyword>
<dbReference type="PANTHER" id="PTHR46008:SF2">
    <property type="entry name" value="LEAF RUST 10 DISEASE-RESISTANCE LOCUS RECEPTOR-LIKE PROTEIN KINASE-LIKE 1.4"/>
    <property type="match status" value="1"/>
</dbReference>
<dbReference type="SUPFAM" id="SSF56112">
    <property type="entry name" value="Protein kinase-like (PK-like)"/>
    <property type="match status" value="1"/>
</dbReference>
<dbReference type="Pfam" id="PF07714">
    <property type="entry name" value="PK_Tyr_Ser-Thr"/>
    <property type="match status" value="1"/>
</dbReference>
<dbReference type="GO" id="GO:0005524">
    <property type="term" value="F:ATP binding"/>
    <property type="evidence" value="ECO:0007669"/>
    <property type="project" value="UniProtKB-KW"/>
</dbReference>
<dbReference type="Pfam" id="PF13947">
    <property type="entry name" value="GUB_WAK_bind"/>
    <property type="match status" value="1"/>
</dbReference>
<evidence type="ECO:0000256" key="8">
    <source>
        <dbReference type="ARBA" id="ARBA00022840"/>
    </source>
</evidence>
<dbReference type="GO" id="GO:0030247">
    <property type="term" value="F:polysaccharide binding"/>
    <property type="evidence" value="ECO:0007669"/>
    <property type="project" value="InterPro"/>
</dbReference>
<evidence type="ECO:0000256" key="6">
    <source>
        <dbReference type="ARBA" id="ARBA00022741"/>
    </source>
</evidence>
<dbReference type="Gene3D" id="1.10.510.10">
    <property type="entry name" value="Transferase(Phosphotransferase) domain 1"/>
    <property type="match status" value="1"/>
</dbReference>
<comment type="catalytic activity">
    <reaction evidence="12">
        <text>L-seryl-[protein] + ATP = O-phospho-L-seryl-[protein] + ADP + H(+)</text>
        <dbReference type="Rhea" id="RHEA:17989"/>
        <dbReference type="Rhea" id="RHEA-COMP:9863"/>
        <dbReference type="Rhea" id="RHEA-COMP:11604"/>
        <dbReference type="ChEBI" id="CHEBI:15378"/>
        <dbReference type="ChEBI" id="CHEBI:29999"/>
        <dbReference type="ChEBI" id="CHEBI:30616"/>
        <dbReference type="ChEBI" id="CHEBI:83421"/>
        <dbReference type="ChEBI" id="CHEBI:456216"/>
        <dbReference type="EC" id="2.7.11.1"/>
    </reaction>
</comment>
<name>A0A540NHI6_MALBA</name>
<dbReference type="InterPro" id="IPR000719">
    <property type="entry name" value="Prot_kinase_dom"/>
</dbReference>
<evidence type="ECO:0000256" key="1">
    <source>
        <dbReference type="ARBA" id="ARBA00004167"/>
    </source>
</evidence>
<dbReference type="EMBL" id="VIEB01000040">
    <property type="protein sequence ID" value="TQE10507.1"/>
    <property type="molecule type" value="Genomic_DNA"/>
</dbReference>
<evidence type="ECO:0000256" key="4">
    <source>
        <dbReference type="ARBA" id="ARBA00022679"/>
    </source>
</evidence>
<comment type="caution">
    <text evidence="16">The sequence shown here is derived from an EMBL/GenBank/DDBJ whole genome shotgun (WGS) entry which is preliminary data.</text>
</comment>
<keyword evidence="13" id="KW-1133">Transmembrane helix</keyword>
<evidence type="ECO:0000256" key="10">
    <source>
        <dbReference type="ARBA" id="ARBA00023180"/>
    </source>
</evidence>
<dbReference type="InterPro" id="IPR001245">
    <property type="entry name" value="Ser-Thr/Tyr_kinase_cat_dom"/>
</dbReference>
<evidence type="ECO:0000256" key="7">
    <source>
        <dbReference type="ARBA" id="ARBA00022777"/>
    </source>
</evidence>
<keyword evidence="3" id="KW-0723">Serine/threonine-protein kinase</keyword>
<feature type="chain" id="PRO_5021962831" description="non-specific serine/threonine protein kinase" evidence="14">
    <location>
        <begin position="31"/>
        <end position="460"/>
    </location>
</feature>
<evidence type="ECO:0000256" key="13">
    <source>
        <dbReference type="SAM" id="Phobius"/>
    </source>
</evidence>
<organism evidence="16 17">
    <name type="scientific">Malus baccata</name>
    <name type="common">Siberian crab apple</name>
    <name type="synonym">Pyrus baccata</name>
    <dbReference type="NCBI Taxonomy" id="106549"/>
    <lineage>
        <taxon>Eukaryota</taxon>
        <taxon>Viridiplantae</taxon>
        <taxon>Streptophyta</taxon>
        <taxon>Embryophyta</taxon>
        <taxon>Tracheophyta</taxon>
        <taxon>Spermatophyta</taxon>
        <taxon>Magnoliopsida</taxon>
        <taxon>eudicotyledons</taxon>
        <taxon>Gunneridae</taxon>
        <taxon>Pentapetalae</taxon>
        <taxon>rosids</taxon>
        <taxon>fabids</taxon>
        <taxon>Rosales</taxon>
        <taxon>Rosaceae</taxon>
        <taxon>Amygdaloideae</taxon>
        <taxon>Maleae</taxon>
        <taxon>Malus</taxon>
    </lineage>
</organism>
<dbReference type="InterPro" id="IPR011009">
    <property type="entry name" value="Kinase-like_dom_sf"/>
</dbReference>
<evidence type="ECO:0000313" key="16">
    <source>
        <dbReference type="EMBL" id="TQE10507.1"/>
    </source>
</evidence>
<evidence type="ECO:0000256" key="14">
    <source>
        <dbReference type="SAM" id="SignalP"/>
    </source>
</evidence>
<dbReference type="AlphaFoldDB" id="A0A540NHI6"/>
<keyword evidence="4" id="KW-0808">Transferase</keyword>
<comment type="subcellular location">
    <subcellularLocation>
        <location evidence="1">Membrane</location>
        <topology evidence="1">Single-pass membrane protein</topology>
    </subcellularLocation>
</comment>
<gene>
    <name evidence="16" type="ORF">C1H46_003845</name>
</gene>
<keyword evidence="8" id="KW-0067">ATP-binding</keyword>
<dbReference type="GO" id="GO:0004713">
    <property type="term" value="F:protein tyrosine kinase activity"/>
    <property type="evidence" value="ECO:0007669"/>
    <property type="project" value="InterPro"/>
</dbReference>